<gene>
    <name evidence="1" type="ORF">LCGC14_2237360</name>
</gene>
<comment type="caution">
    <text evidence="1">The sequence shown here is derived from an EMBL/GenBank/DDBJ whole genome shotgun (WGS) entry which is preliminary data.</text>
</comment>
<protein>
    <submittedName>
        <fullName evidence="1">Uncharacterized protein</fullName>
    </submittedName>
</protein>
<dbReference type="AlphaFoldDB" id="A0A0F9D6L4"/>
<reference evidence="1" key="1">
    <citation type="journal article" date="2015" name="Nature">
        <title>Complex archaea that bridge the gap between prokaryotes and eukaryotes.</title>
        <authorList>
            <person name="Spang A."/>
            <person name="Saw J.H."/>
            <person name="Jorgensen S.L."/>
            <person name="Zaremba-Niedzwiedzka K."/>
            <person name="Martijn J."/>
            <person name="Lind A.E."/>
            <person name="van Eijk R."/>
            <person name="Schleper C."/>
            <person name="Guy L."/>
            <person name="Ettema T.J."/>
        </authorList>
    </citation>
    <scope>NUCLEOTIDE SEQUENCE</scope>
</reference>
<name>A0A0F9D6L4_9ZZZZ</name>
<organism evidence="1">
    <name type="scientific">marine sediment metagenome</name>
    <dbReference type="NCBI Taxonomy" id="412755"/>
    <lineage>
        <taxon>unclassified sequences</taxon>
        <taxon>metagenomes</taxon>
        <taxon>ecological metagenomes</taxon>
    </lineage>
</organism>
<dbReference type="EMBL" id="LAZR01030230">
    <property type="protein sequence ID" value="KKL57239.1"/>
    <property type="molecule type" value="Genomic_DNA"/>
</dbReference>
<evidence type="ECO:0000313" key="1">
    <source>
        <dbReference type="EMBL" id="KKL57239.1"/>
    </source>
</evidence>
<sequence length="76" mass="9006">MKLPLLIKTKQQLRKILRKGKIENLVSWDRLGPCADFVKSVATQITVNKITYIVFIHSFELVEFHKKLIIEDQRRK</sequence>
<accession>A0A0F9D6L4</accession>
<proteinExistence type="predicted"/>